<dbReference type="CDD" id="cd00037">
    <property type="entry name" value="CLECT"/>
    <property type="match status" value="1"/>
</dbReference>
<evidence type="ECO:0000313" key="3">
    <source>
        <dbReference type="Proteomes" id="UP001469553"/>
    </source>
</evidence>
<name>A0ABV1AHI1_9TELE</name>
<keyword evidence="3" id="KW-1185">Reference proteome</keyword>
<dbReference type="SUPFAM" id="SSF56436">
    <property type="entry name" value="C-type lectin-like"/>
    <property type="match status" value="2"/>
</dbReference>
<evidence type="ECO:0000313" key="2">
    <source>
        <dbReference type="EMBL" id="MEQ2316863.1"/>
    </source>
</evidence>
<dbReference type="Pfam" id="PF00059">
    <property type="entry name" value="Lectin_C"/>
    <property type="match status" value="2"/>
</dbReference>
<dbReference type="EMBL" id="JAHRIP010090583">
    <property type="protein sequence ID" value="MEQ2316863.1"/>
    <property type="molecule type" value="Genomic_DNA"/>
</dbReference>
<reference evidence="2 3" key="1">
    <citation type="submission" date="2021-06" db="EMBL/GenBank/DDBJ databases">
        <authorList>
            <person name="Palmer J.M."/>
        </authorList>
    </citation>
    <scope>NUCLEOTIDE SEQUENCE [LARGE SCALE GENOMIC DNA]</scope>
    <source>
        <strain evidence="2 3">AS_MEX2019</strain>
        <tissue evidence="2">Muscle</tissue>
    </source>
</reference>
<dbReference type="PANTHER" id="PTHR45784:SF3">
    <property type="entry name" value="C-TYPE LECTIN DOMAIN FAMILY 4 MEMBER K-LIKE-RELATED"/>
    <property type="match status" value="1"/>
</dbReference>
<dbReference type="PANTHER" id="PTHR45784">
    <property type="entry name" value="C-TYPE LECTIN DOMAIN FAMILY 20 MEMBER A-RELATED"/>
    <property type="match status" value="1"/>
</dbReference>
<dbReference type="Proteomes" id="UP001469553">
    <property type="component" value="Unassembled WGS sequence"/>
</dbReference>
<organism evidence="2 3">
    <name type="scientific">Ameca splendens</name>
    <dbReference type="NCBI Taxonomy" id="208324"/>
    <lineage>
        <taxon>Eukaryota</taxon>
        <taxon>Metazoa</taxon>
        <taxon>Chordata</taxon>
        <taxon>Craniata</taxon>
        <taxon>Vertebrata</taxon>
        <taxon>Euteleostomi</taxon>
        <taxon>Actinopterygii</taxon>
        <taxon>Neopterygii</taxon>
        <taxon>Teleostei</taxon>
        <taxon>Neoteleostei</taxon>
        <taxon>Acanthomorphata</taxon>
        <taxon>Ovalentaria</taxon>
        <taxon>Atherinomorphae</taxon>
        <taxon>Cyprinodontiformes</taxon>
        <taxon>Goodeidae</taxon>
        <taxon>Ameca</taxon>
    </lineage>
</organism>
<feature type="domain" description="C-type lectin" evidence="1">
    <location>
        <begin position="1"/>
        <end position="102"/>
    </location>
</feature>
<gene>
    <name evidence="2" type="ORF">AMECASPLE_036770</name>
</gene>
<feature type="domain" description="C-type lectin" evidence="1">
    <location>
        <begin position="101"/>
        <end position="210"/>
    </location>
</feature>
<dbReference type="InterPro" id="IPR001304">
    <property type="entry name" value="C-type_lectin-like"/>
</dbReference>
<protein>
    <recommendedName>
        <fullName evidence="1">C-type lectin domain-containing protein</fullName>
    </recommendedName>
</protein>
<evidence type="ECO:0000259" key="1">
    <source>
        <dbReference type="PROSITE" id="PS50041"/>
    </source>
</evidence>
<proteinExistence type="predicted"/>
<accession>A0ABV1AHI1</accession>
<dbReference type="Gene3D" id="3.10.100.10">
    <property type="entry name" value="Mannose-Binding Protein A, subunit A"/>
    <property type="match status" value="2"/>
</dbReference>
<dbReference type="PROSITE" id="PS50041">
    <property type="entry name" value="C_TYPE_LECTIN_2"/>
    <property type="match status" value="2"/>
</dbReference>
<dbReference type="SMART" id="SM00034">
    <property type="entry name" value="CLECT"/>
    <property type="match status" value="2"/>
</dbReference>
<dbReference type="InterPro" id="IPR016187">
    <property type="entry name" value="CTDL_fold"/>
</dbReference>
<comment type="caution">
    <text evidence="2">The sequence shown here is derived from an EMBL/GenBank/DDBJ whole genome shotgun (WGS) entry which is preliminary data.</text>
</comment>
<dbReference type="InterPro" id="IPR016186">
    <property type="entry name" value="C-type_lectin-like/link_sf"/>
</dbReference>
<sequence length="212" mass="25478">MKTWQEAQRYCRENHTDLISGLKQLQDEELKNVTNSVGNEPYFGLFRDTWRWSDGSSFSFRHWNNNHNNQQYNSDQCAASAFNDEGRWKTDSCDQKKPFVCYSEKVILIKENKTWEDALYYCRDHYHDLVTITNQDEQRRVQEKAKNALTPFVWVGLRYICLKEIWFWVCKESLNLERQNDCNISGAMETRGEHRWFQRNDTEELNFICSKD</sequence>